<dbReference type="CDD" id="cd06223">
    <property type="entry name" value="PRTases_typeI"/>
    <property type="match status" value="1"/>
</dbReference>
<dbReference type="Pfam" id="PF13793">
    <property type="entry name" value="Pribosyltran_N"/>
    <property type="match status" value="1"/>
</dbReference>
<dbReference type="EMBL" id="OX458332">
    <property type="protein sequence ID" value="CAI8873750.1"/>
    <property type="molecule type" value="Genomic_DNA"/>
</dbReference>
<dbReference type="GO" id="GO:0006015">
    <property type="term" value="P:5-phosphoribose 1-diphosphate biosynthetic process"/>
    <property type="evidence" value="ECO:0007669"/>
    <property type="project" value="TreeGrafter"/>
</dbReference>
<dbReference type="InterPro" id="IPR029057">
    <property type="entry name" value="PRTase-like"/>
</dbReference>
<dbReference type="InterPro" id="IPR029099">
    <property type="entry name" value="Pribosyltran_N"/>
</dbReference>
<dbReference type="GO" id="GO:0006164">
    <property type="term" value="P:purine nucleotide biosynthetic process"/>
    <property type="evidence" value="ECO:0007669"/>
    <property type="project" value="TreeGrafter"/>
</dbReference>
<dbReference type="InterPro" id="IPR000836">
    <property type="entry name" value="PRTase_dom"/>
</dbReference>
<dbReference type="SMART" id="SM01400">
    <property type="entry name" value="Pribosyltran_N"/>
    <property type="match status" value="1"/>
</dbReference>
<dbReference type="InterPro" id="IPR005946">
    <property type="entry name" value="Rib-P_diPkinase"/>
</dbReference>
<feature type="domain" description="Phosphoribosyltransferase" evidence="3">
    <location>
        <begin position="148"/>
        <end position="245"/>
    </location>
</feature>
<evidence type="ECO:0000313" key="5">
    <source>
        <dbReference type="EMBL" id="CAI8873750.1"/>
    </source>
</evidence>
<evidence type="ECO:0000259" key="3">
    <source>
        <dbReference type="Pfam" id="PF00156"/>
    </source>
</evidence>
<organism evidence="5 6">
    <name type="scientific">Methylococcus capsulatus</name>
    <dbReference type="NCBI Taxonomy" id="414"/>
    <lineage>
        <taxon>Bacteria</taxon>
        <taxon>Pseudomonadati</taxon>
        <taxon>Pseudomonadota</taxon>
        <taxon>Gammaproteobacteria</taxon>
        <taxon>Methylococcales</taxon>
        <taxon>Methylococcaceae</taxon>
        <taxon>Methylococcus</taxon>
    </lineage>
</organism>
<keyword evidence="1 2" id="KW-0545">Nucleotide biosynthesis</keyword>
<dbReference type="AlphaFoldDB" id="A0AA35XUN2"/>
<name>A0AA35XUN2_METCP</name>
<dbReference type="GO" id="GO:0004749">
    <property type="term" value="F:ribose phosphate diphosphokinase activity"/>
    <property type="evidence" value="ECO:0007669"/>
    <property type="project" value="UniProtKB-EC"/>
</dbReference>
<reference evidence="5" key="1">
    <citation type="submission" date="2023-03" db="EMBL/GenBank/DDBJ databases">
        <authorList>
            <person name="Pearce D."/>
        </authorList>
    </citation>
    <scope>NUCLEOTIDE SEQUENCE</scope>
    <source>
        <strain evidence="5">Mc</strain>
    </source>
</reference>
<accession>A0AA35XUN2</accession>
<dbReference type="Proteomes" id="UP001158598">
    <property type="component" value="Chromosome"/>
</dbReference>
<feature type="domain" description="Ribose-phosphate pyrophosphokinase N-terminal" evidence="4">
    <location>
        <begin position="7"/>
        <end position="112"/>
    </location>
</feature>
<dbReference type="GO" id="GO:0005737">
    <property type="term" value="C:cytoplasm"/>
    <property type="evidence" value="ECO:0007669"/>
    <property type="project" value="TreeGrafter"/>
</dbReference>
<dbReference type="NCBIfam" id="NF005537">
    <property type="entry name" value="PRK07199.1"/>
    <property type="match status" value="1"/>
</dbReference>
<evidence type="ECO:0000256" key="2">
    <source>
        <dbReference type="RuleBase" id="RU004324"/>
    </source>
</evidence>
<gene>
    <name evidence="5" type="ORF">MCNOR_2921</name>
</gene>
<dbReference type="GO" id="GO:0000287">
    <property type="term" value="F:magnesium ion binding"/>
    <property type="evidence" value="ECO:0007669"/>
    <property type="project" value="InterPro"/>
</dbReference>
<dbReference type="EC" id="2.7.6.1" evidence="5"/>
<dbReference type="NCBIfam" id="TIGR01251">
    <property type="entry name" value="ribP_PPkin"/>
    <property type="match status" value="1"/>
</dbReference>
<dbReference type="PANTHER" id="PTHR10210:SF41">
    <property type="entry name" value="RIBOSE-PHOSPHATE PYROPHOSPHOKINASE 1, CHLOROPLASTIC"/>
    <property type="match status" value="1"/>
</dbReference>
<dbReference type="Pfam" id="PF00156">
    <property type="entry name" value="Pribosyltran"/>
    <property type="match status" value="1"/>
</dbReference>
<dbReference type="Gene3D" id="3.40.50.2020">
    <property type="match status" value="2"/>
</dbReference>
<dbReference type="SUPFAM" id="SSF53271">
    <property type="entry name" value="PRTase-like"/>
    <property type="match status" value="2"/>
</dbReference>
<dbReference type="GO" id="GO:0002189">
    <property type="term" value="C:ribose phosphate diphosphokinase complex"/>
    <property type="evidence" value="ECO:0007669"/>
    <property type="project" value="TreeGrafter"/>
</dbReference>
<keyword evidence="5" id="KW-0808">Transferase</keyword>
<evidence type="ECO:0000256" key="1">
    <source>
        <dbReference type="ARBA" id="ARBA00022727"/>
    </source>
</evidence>
<protein>
    <submittedName>
        <fullName evidence="5">Ribose-phosphate pyrophosphokinase</fullName>
        <ecNumber evidence="5">2.7.6.1</ecNumber>
    </submittedName>
</protein>
<proteinExistence type="inferred from homology"/>
<comment type="similarity">
    <text evidence="2">Belongs to the ribose-phosphate pyrophosphokinase family.</text>
</comment>
<sequence length="292" mass="31637">MVVMGFDETLTQSQELAGALGCPWRAIEVHRFPDGESRVRVPPDVRGTGVVHRSLDRPNDKLVELVLAAETLRGQGCDRLVLVAPYLCYMRQDIAFQAGEAVSQKVVGNLLARYFDALITVDPHLHRIDRLEQAVPLKRVLSVSSATLVSRYLATDRKEWLLLGPDQESRQWVEAIAAQAGLPCAVASKRRLGDREVGISLPQEAGAFKGVVLVDDVASTGTTLAETARLLARAGVARIDVIVTHALFTGDAWSRLKQAGVGAIASTDSISHPTNRMCLAPLLADAVRKCAF</sequence>
<evidence type="ECO:0000313" key="6">
    <source>
        <dbReference type="Proteomes" id="UP001158598"/>
    </source>
</evidence>
<evidence type="ECO:0000259" key="4">
    <source>
        <dbReference type="Pfam" id="PF13793"/>
    </source>
</evidence>
<dbReference type="PANTHER" id="PTHR10210">
    <property type="entry name" value="RIBOSE-PHOSPHATE DIPHOSPHOKINASE FAMILY MEMBER"/>
    <property type="match status" value="1"/>
</dbReference>